<keyword evidence="1" id="KW-0812">Transmembrane</keyword>
<evidence type="ECO:0008006" key="4">
    <source>
        <dbReference type="Google" id="ProtNLM"/>
    </source>
</evidence>
<protein>
    <recommendedName>
        <fullName evidence="4">Sel1 repeat-containing protein</fullName>
    </recommendedName>
</protein>
<reference evidence="3" key="1">
    <citation type="submission" date="2016-10" db="EMBL/GenBank/DDBJ databases">
        <authorList>
            <person name="Varghese N."/>
            <person name="Submissions S."/>
        </authorList>
    </citation>
    <scope>NUCLEOTIDE SEQUENCE [LARGE SCALE GENOMIC DNA]</scope>
    <source>
        <strain evidence="3">DSM 17616</strain>
    </source>
</reference>
<proteinExistence type="predicted"/>
<dbReference type="SUPFAM" id="SSF81901">
    <property type="entry name" value="HCP-like"/>
    <property type="match status" value="1"/>
</dbReference>
<feature type="transmembrane region" description="Helical" evidence="1">
    <location>
        <begin position="46"/>
        <end position="68"/>
    </location>
</feature>
<evidence type="ECO:0000313" key="2">
    <source>
        <dbReference type="EMBL" id="SEH79649.1"/>
    </source>
</evidence>
<evidence type="ECO:0000256" key="1">
    <source>
        <dbReference type="SAM" id="Phobius"/>
    </source>
</evidence>
<keyword evidence="1" id="KW-1133">Transmembrane helix</keyword>
<dbReference type="Proteomes" id="UP000199371">
    <property type="component" value="Unassembled WGS sequence"/>
</dbReference>
<gene>
    <name evidence="2" type="ORF">SAMN05660691_01490</name>
</gene>
<feature type="transmembrane region" description="Helical" evidence="1">
    <location>
        <begin position="75"/>
        <end position="93"/>
    </location>
</feature>
<dbReference type="EMBL" id="FNXF01000004">
    <property type="protein sequence ID" value="SEH79649.1"/>
    <property type="molecule type" value="Genomic_DNA"/>
</dbReference>
<accession>A0A1H6L117</accession>
<keyword evidence="1" id="KW-0472">Membrane</keyword>
<dbReference type="InterPro" id="IPR011990">
    <property type="entry name" value="TPR-like_helical_dom_sf"/>
</dbReference>
<keyword evidence="3" id="KW-1185">Reference proteome</keyword>
<sequence>MRYERAEMEQAYTKLVQQEKPIFALLAAVIGLVPATLFLLLLVQHFILSLIVACFVFPAIAGLFARYVGRLYSSAARIPVMLVVGVAYIAVGLLLQAKVIWFLAGPIPFGVAFVTSKKSLTKLEWQAISEHSIKPFQLKEASSLRKAALPLLVLFSLPALSYLYFMLPNNACLKSIEQNNYLSVTEKCTLGKAGSIRNWLAGNDLASGHKFGTYYAPTKEAILIRTKAESGDIQFQILWWSIVDEAYRFGSDAEQLAGNDKYENDARFWRHNAALLGHRPAVEKELAIYSSLAQHLRAEAFKQQAIAFSKQLAAAKIDGADELLAAANHIVTQSDIVQRYRTQLADLGSLLFDELDNLLYAVESAEFHYNIHDFNERYANTGYYTGSIQVEIDEDKALEILKVMSIKFQNAEASYKVFKRLVRSNSKLAISFLEQAAKQGHIEAAAILGKILYCQNSRMEGLAWLKKAADLGSNVALEQQKEIGLTRNLKACS</sequence>
<dbReference type="STRING" id="173990.SAMN05660691_01490"/>
<feature type="transmembrane region" description="Helical" evidence="1">
    <location>
        <begin position="21"/>
        <end position="40"/>
    </location>
</feature>
<name>A0A1H6L117_9GAMM</name>
<dbReference type="AlphaFoldDB" id="A0A1H6L117"/>
<organism evidence="2 3">
    <name type="scientific">Rheinheimera pacifica</name>
    <dbReference type="NCBI Taxonomy" id="173990"/>
    <lineage>
        <taxon>Bacteria</taxon>
        <taxon>Pseudomonadati</taxon>
        <taxon>Pseudomonadota</taxon>
        <taxon>Gammaproteobacteria</taxon>
        <taxon>Chromatiales</taxon>
        <taxon>Chromatiaceae</taxon>
        <taxon>Rheinheimera</taxon>
    </lineage>
</organism>
<dbReference type="Gene3D" id="1.25.40.10">
    <property type="entry name" value="Tetratricopeptide repeat domain"/>
    <property type="match status" value="1"/>
</dbReference>
<evidence type="ECO:0000313" key="3">
    <source>
        <dbReference type="Proteomes" id="UP000199371"/>
    </source>
</evidence>